<comment type="caution">
    <text evidence="1">The sequence shown here is derived from an EMBL/GenBank/DDBJ whole genome shotgun (WGS) entry which is preliminary data.</text>
</comment>
<accession>A0A929RME5</accession>
<name>A0A929RME5_9ACTO</name>
<evidence type="ECO:0000313" key="2">
    <source>
        <dbReference type="Proteomes" id="UP000759246"/>
    </source>
</evidence>
<reference evidence="1" key="1">
    <citation type="submission" date="2020-04" db="EMBL/GenBank/DDBJ databases">
        <title>Deep metagenomics examines the oral microbiome during advanced dental caries in children, revealing novel taxa and co-occurrences with host molecules.</title>
        <authorList>
            <person name="Baker J.L."/>
            <person name="Morton J.T."/>
            <person name="Dinis M."/>
            <person name="Alvarez R."/>
            <person name="Tran N.C."/>
            <person name="Knight R."/>
            <person name="Edlund A."/>
        </authorList>
    </citation>
    <scope>NUCLEOTIDE SEQUENCE</scope>
    <source>
        <strain evidence="1">JCVI_30_bin.13</strain>
    </source>
</reference>
<dbReference type="EMBL" id="JABZGF010000001">
    <property type="protein sequence ID" value="MBF0965582.1"/>
    <property type="molecule type" value="Genomic_DNA"/>
</dbReference>
<dbReference type="Proteomes" id="UP000759246">
    <property type="component" value="Unassembled WGS sequence"/>
</dbReference>
<protein>
    <submittedName>
        <fullName evidence="1">Uncharacterized protein</fullName>
    </submittedName>
</protein>
<evidence type="ECO:0000313" key="1">
    <source>
        <dbReference type="EMBL" id="MBF0965582.1"/>
    </source>
</evidence>
<sequence>MAHTYKTDPWHVKEARGTAWHPTQFAREHSPYTKARRDLSKRIRARERREMERIARDMEAWGDYYPTGATLREFNRETDSHAWMGY</sequence>
<organism evidence="1 2">
    <name type="scientific">Actinomyces bouchesdurhonensis</name>
    <dbReference type="NCBI Taxonomy" id="1852361"/>
    <lineage>
        <taxon>Bacteria</taxon>
        <taxon>Bacillati</taxon>
        <taxon>Actinomycetota</taxon>
        <taxon>Actinomycetes</taxon>
        <taxon>Actinomycetales</taxon>
        <taxon>Actinomycetaceae</taxon>
        <taxon>Actinomyces</taxon>
    </lineage>
</organism>
<proteinExistence type="predicted"/>
<gene>
    <name evidence="1" type="ORF">HXK09_00110</name>
</gene>
<dbReference type="AlphaFoldDB" id="A0A929RME5"/>